<dbReference type="AlphaFoldDB" id="A0A7R9QJK2"/>
<dbReference type="InterPro" id="IPR041698">
    <property type="entry name" value="Methyltransf_25"/>
</dbReference>
<keyword evidence="3" id="KW-1185">Reference proteome</keyword>
<dbReference type="Pfam" id="PF13649">
    <property type="entry name" value="Methyltransf_25"/>
    <property type="match status" value="1"/>
</dbReference>
<dbReference type="EMBL" id="OC897901">
    <property type="protein sequence ID" value="CAD7648406.1"/>
    <property type="molecule type" value="Genomic_DNA"/>
</dbReference>
<evidence type="ECO:0000313" key="2">
    <source>
        <dbReference type="EMBL" id="CAD7648406.1"/>
    </source>
</evidence>
<accession>A0A7R9QJK2</accession>
<organism evidence="2">
    <name type="scientific">Medioppia subpectinata</name>
    <dbReference type="NCBI Taxonomy" id="1979941"/>
    <lineage>
        <taxon>Eukaryota</taxon>
        <taxon>Metazoa</taxon>
        <taxon>Ecdysozoa</taxon>
        <taxon>Arthropoda</taxon>
        <taxon>Chelicerata</taxon>
        <taxon>Arachnida</taxon>
        <taxon>Acari</taxon>
        <taxon>Acariformes</taxon>
        <taxon>Sarcoptiformes</taxon>
        <taxon>Oribatida</taxon>
        <taxon>Brachypylina</taxon>
        <taxon>Oppioidea</taxon>
        <taxon>Oppiidae</taxon>
        <taxon>Medioppia</taxon>
    </lineage>
</organism>
<feature type="domain" description="Methyltransferase" evidence="1">
    <location>
        <begin position="36"/>
        <end position="77"/>
    </location>
</feature>
<evidence type="ECO:0000259" key="1">
    <source>
        <dbReference type="Pfam" id="PF13649"/>
    </source>
</evidence>
<dbReference type="OrthoDB" id="8300214at2759"/>
<reference evidence="2" key="1">
    <citation type="submission" date="2020-11" db="EMBL/GenBank/DDBJ databases">
        <authorList>
            <person name="Tran Van P."/>
        </authorList>
    </citation>
    <scope>NUCLEOTIDE SEQUENCE</scope>
</reference>
<sequence>MNFSPAEYEETTLYQKKCAHDIVNCIVSQNKEYDIIVDLGCGTGYLADQLSQSVKHKRIVGVDVSPDMIAFAEQNHKPMDS</sequence>
<evidence type="ECO:0000313" key="3">
    <source>
        <dbReference type="Proteomes" id="UP000759131"/>
    </source>
</evidence>
<dbReference type="InterPro" id="IPR029063">
    <property type="entry name" value="SAM-dependent_MTases_sf"/>
</dbReference>
<gene>
    <name evidence="2" type="ORF">OSB1V03_LOCUS21919</name>
</gene>
<protein>
    <recommendedName>
        <fullName evidence="1">Methyltransferase domain-containing protein</fullName>
    </recommendedName>
</protein>
<dbReference type="CDD" id="cd02440">
    <property type="entry name" value="AdoMet_MTases"/>
    <property type="match status" value="1"/>
</dbReference>
<feature type="non-terminal residue" evidence="2">
    <location>
        <position position="1"/>
    </location>
</feature>
<dbReference type="Gene3D" id="3.40.50.150">
    <property type="entry name" value="Vaccinia Virus protein VP39"/>
    <property type="match status" value="1"/>
</dbReference>
<proteinExistence type="predicted"/>
<dbReference type="Proteomes" id="UP000759131">
    <property type="component" value="Unassembled WGS sequence"/>
</dbReference>
<dbReference type="EMBL" id="CAJPIZ010043326">
    <property type="protein sequence ID" value="CAG2121973.1"/>
    <property type="molecule type" value="Genomic_DNA"/>
</dbReference>
<name>A0A7R9QJK2_9ACAR</name>
<dbReference type="SUPFAM" id="SSF53335">
    <property type="entry name" value="S-adenosyl-L-methionine-dependent methyltransferases"/>
    <property type="match status" value="1"/>
</dbReference>